<dbReference type="Proteomes" id="UP000198517">
    <property type="component" value="Unassembled WGS sequence"/>
</dbReference>
<dbReference type="Pfam" id="PF02086">
    <property type="entry name" value="MethyltransfD12"/>
    <property type="match status" value="1"/>
</dbReference>
<keyword evidence="4" id="KW-0808">Transferase</keyword>
<name>A0A1G7BJR9_9FLAO</name>
<evidence type="ECO:0000256" key="7">
    <source>
        <dbReference type="PIRSR" id="PIRSR000398-1"/>
    </source>
</evidence>
<comment type="similarity">
    <text evidence="1">Belongs to the N(4)/N(6)-methyltransferase family.</text>
</comment>
<dbReference type="Gene3D" id="1.10.1020.10">
    <property type="entry name" value="Adenine-specific Methyltransferase, Domain 2"/>
    <property type="match status" value="1"/>
</dbReference>
<comment type="catalytic activity">
    <reaction evidence="6">
        <text>a 2'-deoxyadenosine in DNA + S-adenosyl-L-methionine = an N(6)-methyl-2'-deoxyadenosine in DNA + S-adenosyl-L-homocysteine + H(+)</text>
        <dbReference type="Rhea" id="RHEA:15197"/>
        <dbReference type="Rhea" id="RHEA-COMP:12418"/>
        <dbReference type="Rhea" id="RHEA-COMP:12419"/>
        <dbReference type="ChEBI" id="CHEBI:15378"/>
        <dbReference type="ChEBI" id="CHEBI:57856"/>
        <dbReference type="ChEBI" id="CHEBI:59789"/>
        <dbReference type="ChEBI" id="CHEBI:90615"/>
        <dbReference type="ChEBI" id="CHEBI:90616"/>
        <dbReference type="EC" id="2.1.1.72"/>
    </reaction>
</comment>
<dbReference type="NCBIfam" id="TIGR00571">
    <property type="entry name" value="dam"/>
    <property type="match status" value="1"/>
</dbReference>
<proteinExistence type="inferred from homology"/>
<dbReference type="PIRSF" id="PIRSF000398">
    <property type="entry name" value="M_m6A_EcoRV"/>
    <property type="match status" value="1"/>
</dbReference>
<dbReference type="Gene3D" id="3.40.50.150">
    <property type="entry name" value="Vaccinia Virus protein VP39"/>
    <property type="match status" value="1"/>
</dbReference>
<keyword evidence="5" id="KW-0949">S-adenosyl-L-methionine</keyword>
<dbReference type="AlphaFoldDB" id="A0A1G7BJR9"/>
<dbReference type="GO" id="GO:0043565">
    <property type="term" value="F:sequence-specific DNA binding"/>
    <property type="evidence" value="ECO:0007669"/>
    <property type="project" value="TreeGrafter"/>
</dbReference>
<evidence type="ECO:0000256" key="5">
    <source>
        <dbReference type="ARBA" id="ARBA00022691"/>
    </source>
</evidence>
<dbReference type="InterPro" id="IPR029063">
    <property type="entry name" value="SAM-dependent_MTases_sf"/>
</dbReference>
<evidence type="ECO:0000313" key="9">
    <source>
        <dbReference type="Proteomes" id="UP000198517"/>
    </source>
</evidence>
<dbReference type="GO" id="GO:0032259">
    <property type="term" value="P:methylation"/>
    <property type="evidence" value="ECO:0007669"/>
    <property type="project" value="UniProtKB-KW"/>
</dbReference>
<evidence type="ECO:0000256" key="4">
    <source>
        <dbReference type="ARBA" id="ARBA00022679"/>
    </source>
</evidence>
<dbReference type="PRINTS" id="PR00505">
    <property type="entry name" value="D12N6MTFRASE"/>
</dbReference>
<dbReference type="STRING" id="1071918.SAMN05421544_10620"/>
<evidence type="ECO:0000256" key="3">
    <source>
        <dbReference type="ARBA" id="ARBA00022603"/>
    </source>
</evidence>
<feature type="binding site" evidence="7">
    <location>
        <position position="201"/>
    </location>
    <ligand>
        <name>S-adenosyl-L-methionine</name>
        <dbReference type="ChEBI" id="CHEBI:59789"/>
    </ligand>
</feature>
<dbReference type="EMBL" id="FNAS01000006">
    <property type="protein sequence ID" value="SDE27233.1"/>
    <property type="molecule type" value="Genomic_DNA"/>
</dbReference>
<protein>
    <recommendedName>
        <fullName evidence="2">site-specific DNA-methyltransferase (adenine-specific)</fullName>
        <ecNumber evidence="2">2.1.1.72</ecNumber>
    </recommendedName>
</protein>
<dbReference type="PANTHER" id="PTHR30481">
    <property type="entry name" value="DNA ADENINE METHYLASE"/>
    <property type="match status" value="1"/>
</dbReference>
<gene>
    <name evidence="8" type="ORF">SAMN05421544_10620</name>
</gene>
<dbReference type="InterPro" id="IPR023095">
    <property type="entry name" value="Ade_MeTrfase_dom_2"/>
</dbReference>
<feature type="binding site" evidence="7">
    <location>
        <position position="17"/>
    </location>
    <ligand>
        <name>S-adenosyl-L-methionine</name>
        <dbReference type="ChEBI" id="CHEBI:59789"/>
    </ligand>
</feature>
<dbReference type="PANTHER" id="PTHR30481:SF3">
    <property type="entry name" value="DNA ADENINE METHYLASE"/>
    <property type="match status" value="1"/>
</dbReference>
<dbReference type="InterPro" id="IPR012327">
    <property type="entry name" value="MeTrfase_D12"/>
</dbReference>
<evidence type="ECO:0000256" key="1">
    <source>
        <dbReference type="ARBA" id="ARBA00006594"/>
    </source>
</evidence>
<keyword evidence="3 8" id="KW-0489">Methyltransferase</keyword>
<keyword evidence="9" id="KW-1185">Reference proteome</keyword>
<feature type="binding site" evidence="7">
    <location>
        <position position="67"/>
    </location>
    <ligand>
        <name>S-adenosyl-L-methionine</name>
        <dbReference type="ChEBI" id="CHEBI:59789"/>
    </ligand>
</feature>
<dbReference type="SUPFAM" id="SSF53335">
    <property type="entry name" value="S-adenosyl-L-methionine-dependent methyltransferases"/>
    <property type="match status" value="1"/>
</dbReference>
<dbReference type="OrthoDB" id="9805629at2"/>
<sequence length="299" mass="35096">MHSGRNIKPFLKWAGGKTQLISEIKNVIPDIFYKEEFTYIEPFVGSGAVLFSILNHFPNAKNIVINDINEDLINTYKTIKENPNDLITLLEDFQKEYHLLEGEEKKAYYYEKRFRFNSRLRDIIEQSALFIFLNRTCFNGLYRVNKRNEFNVPMGSYKRPLICDTNNILAVSKALKNIEILCGDYQQTLKYAQGNTLFYFDPPYKPLSETSSFNAYTKYDFNDDEQIRLAHFCQKIDDLGFSWILSNSDVKGKNPENNFFDDLYREFDINRVLAKRSINANPQKRGQLTELLIMNIPKF</sequence>
<feature type="binding site" evidence="7">
    <location>
        <position position="13"/>
    </location>
    <ligand>
        <name>S-adenosyl-L-methionine</name>
        <dbReference type="ChEBI" id="CHEBI:59789"/>
    </ligand>
</feature>
<dbReference type="GO" id="GO:0006298">
    <property type="term" value="P:mismatch repair"/>
    <property type="evidence" value="ECO:0007669"/>
    <property type="project" value="TreeGrafter"/>
</dbReference>
<evidence type="ECO:0000256" key="2">
    <source>
        <dbReference type="ARBA" id="ARBA00011900"/>
    </source>
</evidence>
<accession>A0A1G7BJR9</accession>
<organism evidence="8 9">
    <name type="scientific">Riemerella columbipharyngis</name>
    <dbReference type="NCBI Taxonomy" id="1071918"/>
    <lineage>
        <taxon>Bacteria</taxon>
        <taxon>Pseudomonadati</taxon>
        <taxon>Bacteroidota</taxon>
        <taxon>Flavobacteriia</taxon>
        <taxon>Flavobacteriales</taxon>
        <taxon>Weeksellaceae</taxon>
        <taxon>Riemerella</taxon>
    </lineage>
</organism>
<dbReference type="GO" id="GO:0009307">
    <property type="term" value="P:DNA restriction-modification system"/>
    <property type="evidence" value="ECO:0007669"/>
    <property type="project" value="InterPro"/>
</dbReference>
<evidence type="ECO:0000313" key="8">
    <source>
        <dbReference type="EMBL" id="SDE27233.1"/>
    </source>
</evidence>
<dbReference type="RefSeq" id="WP_092736305.1">
    <property type="nucleotide sequence ID" value="NZ_FNAS01000006.1"/>
</dbReference>
<dbReference type="EC" id="2.1.1.72" evidence="2"/>
<reference evidence="8 9" key="1">
    <citation type="submission" date="2016-10" db="EMBL/GenBank/DDBJ databases">
        <authorList>
            <person name="de Groot N.N."/>
        </authorList>
    </citation>
    <scope>NUCLEOTIDE SEQUENCE [LARGE SCALE GENOMIC DNA]</scope>
    <source>
        <strain evidence="8 9">DSM 24015</strain>
    </source>
</reference>
<dbReference type="GO" id="GO:0009007">
    <property type="term" value="F:site-specific DNA-methyltransferase (adenine-specific) activity"/>
    <property type="evidence" value="ECO:0007669"/>
    <property type="project" value="UniProtKB-EC"/>
</dbReference>
<evidence type="ECO:0000256" key="6">
    <source>
        <dbReference type="ARBA" id="ARBA00047942"/>
    </source>
</evidence>
<dbReference type="GO" id="GO:1904047">
    <property type="term" value="F:S-adenosyl-L-methionine binding"/>
    <property type="evidence" value="ECO:0007669"/>
    <property type="project" value="TreeGrafter"/>
</dbReference>
<dbReference type="InterPro" id="IPR012263">
    <property type="entry name" value="M_m6A_EcoRV"/>
</dbReference>